<name>A0A1R1XST7_9FUNG</name>
<feature type="compositionally biased region" description="Basic and acidic residues" evidence="1">
    <location>
        <begin position="90"/>
        <end position="107"/>
    </location>
</feature>
<feature type="compositionally biased region" description="Low complexity" evidence="1">
    <location>
        <begin position="76"/>
        <end position="86"/>
    </location>
</feature>
<evidence type="ECO:0000313" key="4">
    <source>
        <dbReference type="Proteomes" id="UP000187283"/>
    </source>
</evidence>
<feature type="region of interest" description="Disordered" evidence="1">
    <location>
        <begin position="70"/>
        <end position="127"/>
    </location>
</feature>
<protein>
    <recommendedName>
        <fullName evidence="5">Selenoprotein S</fullName>
    </recommendedName>
</protein>
<keyword evidence="2" id="KW-0472">Membrane</keyword>
<dbReference type="Proteomes" id="UP000187283">
    <property type="component" value="Unassembled WGS sequence"/>
</dbReference>
<gene>
    <name evidence="3" type="ORF">AYI70_g5820</name>
</gene>
<reference evidence="3 4" key="1">
    <citation type="submission" date="2017-01" db="EMBL/GenBank/DDBJ databases">
        <authorList>
            <person name="Mah S.A."/>
            <person name="Swanson W.J."/>
            <person name="Moy G.W."/>
            <person name="Vacquier V.D."/>
        </authorList>
    </citation>
    <scope>NUCLEOTIDE SEQUENCE [LARGE SCALE GENOMIC DNA]</scope>
    <source>
        <strain evidence="3 4">GSMNP</strain>
    </source>
</reference>
<evidence type="ECO:0000313" key="3">
    <source>
        <dbReference type="EMBL" id="OMJ17676.1"/>
    </source>
</evidence>
<proteinExistence type="predicted"/>
<evidence type="ECO:0000256" key="2">
    <source>
        <dbReference type="SAM" id="Phobius"/>
    </source>
</evidence>
<keyword evidence="4" id="KW-1185">Reference proteome</keyword>
<comment type="caution">
    <text evidence="3">The sequence shown here is derived from an EMBL/GenBank/DDBJ whole genome shotgun (WGS) entry which is preliminary data.</text>
</comment>
<evidence type="ECO:0008006" key="5">
    <source>
        <dbReference type="Google" id="ProtNLM"/>
    </source>
</evidence>
<sequence>MFSLFSEELTIKDILSHPREYAFPVLVILSLFYLIVTKLVEAKQKSSLEKGKKKFLLDEQRRQNYLKRQQELLQTSRSNNSSDSGSIQTNREKLAEEKEQKEKEEKANSCSFTPRRPALYTSNFGRSNIRGMNDINRKF</sequence>
<dbReference type="AlphaFoldDB" id="A0A1R1XST7"/>
<keyword evidence="2" id="KW-0812">Transmembrane</keyword>
<dbReference type="EMBL" id="LSSN01001973">
    <property type="protein sequence ID" value="OMJ17676.1"/>
    <property type="molecule type" value="Genomic_DNA"/>
</dbReference>
<accession>A0A1R1XST7</accession>
<organism evidence="3 4">
    <name type="scientific">Smittium culicis</name>
    <dbReference type="NCBI Taxonomy" id="133412"/>
    <lineage>
        <taxon>Eukaryota</taxon>
        <taxon>Fungi</taxon>
        <taxon>Fungi incertae sedis</taxon>
        <taxon>Zoopagomycota</taxon>
        <taxon>Kickxellomycotina</taxon>
        <taxon>Harpellomycetes</taxon>
        <taxon>Harpellales</taxon>
        <taxon>Legeriomycetaceae</taxon>
        <taxon>Smittium</taxon>
    </lineage>
</organism>
<keyword evidence="2" id="KW-1133">Transmembrane helix</keyword>
<feature type="transmembrane region" description="Helical" evidence="2">
    <location>
        <begin position="21"/>
        <end position="40"/>
    </location>
</feature>
<evidence type="ECO:0000256" key="1">
    <source>
        <dbReference type="SAM" id="MobiDB-lite"/>
    </source>
</evidence>